<dbReference type="Pfam" id="PF24336">
    <property type="entry name" value="DUF7504"/>
    <property type="match status" value="1"/>
</dbReference>
<dbReference type="AlphaFoldDB" id="A0AAV3UED5"/>
<comment type="caution">
    <text evidence="1">The sequence shown here is derived from an EMBL/GenBank/DDBJ whole genome shotgun (WGS) entry which is preliminary data.</text>
</comment>
<dbReference type="GeneID" id="68611975"/>
<dbReference type="InterPro" id="IPR055927">
    <property type="entry name" value="DUF7504"/>
</dbReference>
<evidence type="ECO:0000313" key="1">
    <source>
        <dbReference type="EMBL" id="GAA5045672.1"/>
    </source>
</evidence>
<sequence>MGIEGIEFRGDENVPGFSELLAELKTDGCNLLVTGQVSERVSTRATRTLLGDPAADRKRILALTDSTTRHVEPCLPTGVRLDSSDVWVIDQRNGERSIPASASVSNVELPARRDGRNELWTLAEEIMLAIGFFDMTTDGLEPAHLRLSVDSLSFLAEQYSRTEFECFLRMLTAITRGVRGMGHYHLPMADDAPLVTKLSPLFDARIELRQRDGLVPEQRWHVPTYERSTNWVRL</sequence>
<accession>A0AAV3UED5</accession>
<protein>
    <submittedName>
        <fullName evidence="1">Uncharacterized protein</fullName>
    </submittedName>
</protein>
<proteinExistence type="predicted"/>
<dbReference type="Proteomes" id="UP001501729">
    <property type="component" value="Unassembled WGS sequence"/>
</dbReference>
<name>A0AAV3UED5_9EURY</name>
<reference evidence="1 2" key="1">
    <citation type="journal article" date="2019" name="Int. J. Syst. Evol. Microbiol.">
        <title>The Global Catalogue of Microorganisms (GCM) 10K type strain sequencing project: providing services to taxonomists for standard genome sequencing and annotation.</title>
        <authorList>
            <consortium name="The Broad Institute Genomics Platform"/>
            <consortium name="The Broad Institute Genome Sequencing Center for Infectious Disease"/>
            <person name="Wu L."/>
            <person name="Ma J."/>
        </authorList>
    </citation>
    <scope>NUCLEOTIDE SEQUENCE [LARGE SCALE GENOMIC DNA]</scope>
    <source>
        <strain evidence="1 2">JCM 17504</strain>
    </source>
</reference>
<evidence type="ECO:0000313" key="2">
    <source>
        <dbReference type="Proteomes" id="UP001501729"/>
    </source>
</evidence>
<dbReference type="EMBL" id="BAABKX010000001">
    <property type="protein sequence ID" value="GAA5045672.1"/>
    <property type="molecule type" value="Genomic_DNA"/>
</dbReference>
<dbReference type="RefSeq" id="WP_227776173.1">
    <property type="nucleotide sequence ID" value="NZ_BAABKX010000001.1"/>
</dbReference>
<organism evidence="1 2">
    <name type="scientific">Haladaptatus pallidirubidus</name>
    <dbReference type="NCBI Taxonomy" id="1008152"/>
    <lineage>
        <taxon>Archaea</taxon>
        <taxon>Methanobacteriati</taxon>
        <taxon>Methanobacteriota</taxon>
        <taxon>Stenosarchaea group</taxon>
        <taxon>Halobacteria</taxon>
        <taxon>Halobacteriales</taxon>
        <taxon>Haladaptataceae</taxon>
        <taxon>Haladaptatus</taxon>
    </lineage>
</organism>
<keyword evidence="2" id="KW-1185">Reference proteome</keyword>
<gene>
    <name evidence="1" type="ORF">GCM10025751_13880</name>
</gene>